<dbReference type="PROSITE" id="PS01224">
    <property type="entry name" value="ARGC"/>
    <property type="match status" value="1"/>
</dbReference>
<dbReference type="GO" id="GO:0005737">
    <property type="term" value="C:cytoplasm"/>
    <property type="evidence" value="ECO:0007669"/>
    <property type="project" value="UniProtKB-SubCell"/>
</dbReference>
<comment type="similarity">
    <text evidence="7">Belongs to the NAGSA dehydrogenase family. Type 1 subfamily.</text>
</comment>
<organism evidence="10">
    <name type="scientific">Intestinibacter bartlettii</name>
    <dbReference type="NCBI Taxonomy" id="261299"/>
    <lineage>
        <taxon>Bacteria</taxon>
        <taxon>Bacillati</taxon>
        <taxon>Bacillota</taxon>
        <taxon>Clostridia</taxon>
        <taxon>Peptostreptococcales</taxon>
        <taxon>Peptostreptococcaceae</taxon>
        <taxon>Intestinibacter</taxon>
    </lineage>
</organism>
<accession>A0A6N3FDT8</accession>
<dbReference type="RefSeq" id="WP_024038540.1">
    <property type="nucleotide sequence ID" value="NZ_CACRUE010000044.1"/>
</dbReference>
<evidence type="ECO:0000256" key="2">
    <source>
        <dbReference type="ARBA" id="ARBA00022571"/>
    </source>
</evidence>
<dbReference type="SUPFAM" id="SSF51735">
    <property type="entry name" value="NAD(P)-binding Rossmann-fold domains"/>
    <property type="match status" value="1"/>
</dbReference>
<dbReference type="EC" id="1.2.1.38" evidence="7"/>
<keyword evidence="2 7" id="KW-0055">Arginine biosynthesis</keyword>
<dbReference type="InterPro" id="IPR050085">
    <property type="entry name" value="AGPR"/>
</dbReference>
<comment type="pathway">
    <text evidence="1 7">Amino-acid biosynthesis; L-arginine biosynthesis; N(2)-acetyl-L-ornithine from L-glutamate: step 3/4.</text>
</comment>
<dbReference type="GO" id="GO:0006526">
    <property type="term" value="P:L-arginine biosynthetic process"/>
    <property type="evidence" value="ECO:0007669"/>
    <property type="project" value="UniProtKB-UniRule"/>
</dbReference>
<dbReference type="CDD" id="cd17895">
    <property type="entry name" value="AGPR_1_N"/>
    <property type="match status" value="1"/>
</dbReference>
<dbReference type="InterPro" id="IPR000534">
    <property type="entry name" value="Semialdehyde_DH_NAD-bd"/>
</dbReference>
<dbReference type="Gene3D" id="3.30.360.10">
    <property type="entry name" value="Dihydrodipicolinate Reductase, domain 2"/>
    <property type="match status" value="1"/>
</dbReference>
<protein>
    <recommendedName>
        <fullName evidence="7">N-acetyl-gamma-glutamyl-phosphate reductase</fullName>
        <shortName evidence="7">AGPR</shortName>
        <ecNumber evidence="7">1.2.1.38</ecNumber>
    </recommendedName>
    <alternativeName>
        <fullName evidence="7">N-acetyl-glutamate semialdehyde dehydrogenase</fullName>
        <shortName evidence="7">NAGSA dehydrogenase</shortName>
    </alternativeName>
</protein>
<dbReference type="SMART" id="SM00859">
    <property type="entry name" value="Semialdhyde_dh"/>
    <property type="match status" value="1"/>
</dbReference>
<gene>
    <name evidence="7 10" type="primary">argC</name>
    <name evidence="10" type="ORF">IBLFYP30_00360</name>
</gene>
<dbReference type="CDD" id="cd23934">
    <property type="entry name" value="AGPR_1_C"/>
    <property type="match status" value="1"/>
</dbReference>
<dbReference type="PANTHER" id="PTHR32338:SF10">
    <property type="entry name" value="N-ACETYL-GAMMA-GLUTAMYL-PHOSPHATE REDUCTASE, CHLOROPLASTIC-RELATED"/>
    <property type="match status" value="1"/>
</dbReference>
<feature type="active site" evidence="7 8">
    <location>
        <position position="150"/>
    </location>
</feature>
<dbReference type="SUPFAM" id="SSF55347">
    <property type="entry name" value="Glyceraldehyde-3-phosphate dehydrogenase-like, C-terminal domain"/>
    <property type="match status" value="1"/>
</dbReference>
<comment type="subcellular location">
    <subcellularLocation>
        <location evidence="7">Cytoplasm</location>
    </subcellularLocation>
</comment>
<keyword evidence="7" id="KW-0963">Cytoplasm</keyword>
<evidence type="ECO:0000256" key="4">
    <source>
        <dbReference type="ARBA" id="ARBA00022857"/>
    </source>
</evidence>
<dbReference type="InterPro" id="IPR036291">
    <property type="entry name" value="NAD(P)-bd_dom_sf"/>
</dbReference>
<dbReference type="GO" id="GO:0051287">
    <property type="term" value="F:NAD binding"/>
    <property type="evidence" value="ECO:0007669"/>
    <property type="project" value="InterPro"/>
</dbReference>
<sequence>MSKVKVGIIGATGYVGVELIRLLNAHPQVELSAIGSKSFVDKSITEVYPSVGIGNDMKCMKNEDVIKNSDLIFTALPHGISEEFVLQAVKEGKKVVDLGADFRLKDEATFKEWYNVSFIDKKLHEEAVYGLCEHYKDEIKNAKVIANPGCYVTSISLPLMPLLKEKLIKKEGIVADSKSGVTGAGRGLTLLSHYPEINENMVPYKIGNHRHTPEIEQNLTDAAGEPVEIIFTPILAPMNRGILSTIYCDKAEGVTIEKIQNELEEFYKDKPFVDVLPLGQVATVKHVRLSNKCAISVHENKSKIIICSTIDNMVKGSAGQAIQNMNLMLGFDECEGLSTMATAF</sequence>
<dbReference type="InterPro" id="IPR000706">
    <property type="entry name" value="AGPR_type-1"/>
</dbReference>
<keyword evidence="3 7" id="KW-0028">Amino-acid biosynthesis</keyword>
<evidence type="ECO:0000256" key="3">
    <source>
        <dbReference type="ARBA" id="ARBA00022605"/>
    </source>
</evidence>
<dbReference type="PANTHER" id="PTHR32338">
    <property type="entry name" value="N-ACETYL-GAMMA-GLUTAMYL-PHOSPHATE REDUCTASE, CHLOROPLASTIC-RELATED-RELATED"/>
    <property type="match status" value="1"/>
</dbReference>
<dbReference type="Pfam" id="PF22698">
    <property type="entry name" value="Semialdhyde_dhC_1"/>
    <property type="match status" value="1"/>
</dbReference>
<dbReference type="EMBL" id="CACRUE010000044">
    <property type="protein sequence ID" value="VYU50130.1"/>
    <property type="molecule type" value="Genomic_DNA"/>
</dbReference>
<dbReference type="UniPathway" id="UPA00068">
    <property type="reaction ID" value="UER00108"/>
</dbReference>
<evidence type="ECO:0000259" key="9">
    <source>
        <dbReference type="SMART" id="SM00859"/>
    </source>
</evidence>
<name>A0A6N3FDT8_9FIRM</name>
<keyword evidence="5 7" id="KW-0560">Oxidoreductase</keyword>
<comment type="function">
    <text evidence="7">Catalyzes the NADPH-dependent reduction of N-acetyl-5-glutamyl phosphate to yield N-acetyl-L-glutamate 5-semialdehyde.</text>
</comment>
<comment type="catalytic activity">
    <reaction evidence="6 7">
        <text>N-acetyl-L-glutamate 5-semialdehyde + phosphate + NADP(+) = N-acetyl-L-glutamyl 5-phosphate + NADPH + H(+)</text>
        <dbReference type="Rhea" id="RHEA:21588"/>
        <dbReference type="ChEBI" id="CHEBI:15378"/>
        <dbReference type="ChEBI" id="CHEBI:29123"/>
        <dbReference type="ChEBI" id="CHEBI:43474"/>
        <dbReference type="ChEBI" id="CHEBI:57783"/>
        <dbReference type="ChEBI" id="CHEBI:57936"/>
        <dbReference type="ChEBI" id="CHEBI:58349"/>
        <dbReference type="EC" id="1.2.1.38"/>
    </reaction>
</comment>
<evidence type="ECO:0000256" key="1">
    <source>
        <dbReference type="ARBA" id="ARBA00004862"/>
    </source>
</evidence>
<evidence type="ECO:0000313" key="10">
    <source>
        <dbReference type="EMBL" id="VYU50130.1"/>
    </source>
</evidence>
<evidence type="ECO:0000256" key="8">
    <source>
        <dbReference type="PROSITE-ProRule" id="PRU10010"/>
    </source>
</evidence>
<dbReference type="InterPro" id="IPR023013">
    <property type="entry name" value="AGPR_AS"/>
</dbReference>
<evidence type="ECO:0000256" key="5">
    <source>
        <dbReference type="ARBA" id="ARBA00023002"/>
    </source>
</evidence>
<proteinExistence type="inferred from homology"/>
<dbReference type="FunFam" id="3.30.360.10:FF:000014">
    <property type="entry name" value="N-acetyl-gamma-glutamyl-phosphate reductase"/>
    <property type="match status" value="1"/>
</dbReference>
<evidence type="ECO:0000256" key="6">
    <source>
        <dbReference type="ARBA" id="ARBA00050557"/>
    </source>
</evidence>
<evidence type="ECO:0000256" key="7">
    <source>
        <dbReference type="HAMAP-Rule" id="MF_00150"/>
    </source>
</evidence>
<dbReference type="NCBIfam" id="TIGR01850">
    <property type="entry name" value="argC"/>
    <property type="match status" value="1"/>
</dbReference>
<dbReference type="GO" id="GO:0070401">
    <property type="term" value="F:NADP+ binding"/>
    <property type="evidence" value="ECO:0007669"/>
    <property type="project" value="InterPro"/>
</dbReference>
<dbReference type="AlphaFoldDB" id="A0A6N3FDT8"/>
<dbReference type="InterPro" id="IPR058924">
    <property type="entry name" value="AGPR_dimerisation_dom"/>
</dbReference>
<feature type="domain" description="Semialdehyde dehydrogenase NAD-binding" evidence="9">
    <location>
        <begin position="5"/>
        <end position="142"/>
    </location>
</feature>
<dbReference type="Pfam" id="PF01118">
    <property type="entry name" value="Semialdhyde_dh"/>
    <property type="match status" value="1"/>
</dbReference>
<reference evidence="10" key="1">
    <citation type="submission" date="2019-11" db="EMBL/GenBank/DDBJ databases">
        <authorList>
            <person name="Feng L."/>
        </authorList>
    </citation>
    <scope>NUCLEOTIDE SEQUENCE</scope>
    <source>
        <strain evidence="10">IbartlettiiLFYP30</strain>
    </source>
</reference>
<dbReference type="HAMAP" id="MF_00150">
    <property type="entry name" value="ArgC_type1"/>
    <property type="match status" value="1"/>
</dbReference>
<dbReference type="GO" id="GO:0003942">
    <property type="term" value="F:N-acetyl-gamma-glutamyl-phosphate reductase activity"/>
    <property type="evidence" value="ECO:0007669"/>
    <property type="project" value="UniProtKB-UniRule"/>
</dbReference>
<keyword evidence="4 7" id="KW-0521">NADP</keyword>
<dbReference type="Gene3D" id="3.40.50.720">
    <property type="entry name" value="NAD(P)-binding Rossmann-like Domain"/>
    <property type="match status" value="1"/>
</dbReference>